<evidence type="ECO:0000313" key="3">
    <source>
        <dbReference type="Proteomes" id="UP001157133"/>
    </source>
</evidence>
<sequence>MSTLTIKQQGSIFELAGSLNRHSVPDIHKKHLQSICEQQSCTLDFSQIQDVDTAGLAWVLLVVEKAQKRQCEINFINLPQDMVKLAKLSAVDTLFPSQETTAS</sequence>
<feature type="domain" description="STAS" evidence="1">
    <location>
        <begin position="12"/>
        <end position="103"/>
    </location>
</feature>
<proteinExistence type="predicted"/>
<dbReference type="InterPro" id="IPR052746">
    <property type="entry name" value="MlaB_ABC_Transporter"/>
</dbReference>
<dbReference type="Proteomes" id="UP001157133">
    <property type="component" value="Unassembled WGS sequence"/>
</dbReference>
<protein>
    <recommendedName>
        <fullName evidence="1">STAS domain-containing protein</fullName>
    </recommendedName>
</protein>
<name>A0ABQ6H2I6_9GAMM</name>
<dbReference type="Pfam" id="PF13466">
    <property type="entry name" value="STAS_2"/>
    <property type="match status" value="1"/>
</dbReference>
<reference evidence="2 3" key="1">
    <citation type="submission" date="2023-03" db="EMBL/GenBank/DDBJ databases">
        <title>Draft genome sequence of Thalassotalea eurytherma JCM 18482T.</title>
        <authorList>
            <person name="Sawabe T."/>
        </authorList>
    </citation>
    <scope>NUCLEOTIDE SEQUENCE [LARGE SCALE GENOMIC DNA]</scope>
    <source>
        <strain evidence="2 3">JCM 18482</strain>
    </source>
</reference>
<dbReference type="CDD" id="cd07043">
    <property type="entry name" value="STAS_anti-anti-sigma_factors"/>
    <property type="match status" value="1"/>
</dbReference>
<accession>A0ABQ6H2I6</accession>
<dbReference type="InterPro" id="IPR036513">
    <property type="entry name" value="STAS_dom_sf"/>
</dbReference>
<organism evidence="2 3">
    <name type="scientific">Thalassotalea eurytherma</name>
    <dbReference type="NCBI Taxonomy" id="1144278"/>
    <lineage>
        <taxon>Bacteria</taxon>
        <taxon>Pseudomonadati</taxon>
        <taxon>Pseudomonadota</taxon>
        <taxon>Gammaproteobacteria</taxon>
        <taxon>Alteromonadales</taxon>
        <taxon>Colwelliaceae</taxon>
        <taxon>Thalassotalea</taxon>
    </lineage>
</organism>
<dbReference type="InterPro" id="IPR002645">
    <property type="entry name" value="STAS_dom"/>
</dbReference>
<dbReference type="PANTHER" id="PTHR35849:SF1">
    <property type="entry name" value="INTERMEMBRANE PHOSPHOLIPID TRANSPORT SYSTEM BINDING PROTEIN MLAB"/>
    <property type="match status" value="1"/>
</dbReference>
<dbReference type="Gene3D" id="3.30.750.24">
    <property type="entry name" value="STAS domain"/>
    <property type="match status" value="1"/>
</dbReference>
<dbReference type="InterPro" id="IPR058548">
    <property type="entry name" value="MlaB-like_STAS"/>
</dbReference>
<dbReference type="RefSeq" id="WP_284207040.1">
    <property type="nucleotide sequence ID" value="NZ_BSSU01000005.1"/>
</dbReference>
<dbReference type="PROSITE" id="PS50801">
    <property type="entry name" value="STAS"/>
    <property type="match status" value="1"/>
</dbReference>
<gene>
    <name evidence="2" type="ORF">theurythT_11510</name>
</gene>
<evidence type="ECO:0000259" key="1">
    <source>
        <dbReference type="PROSITE" id="PS50801"/>
    </source>
</evidence>
<dbReference type="SUPFAM" id="SSF52091">
    <property type="entry name" value="SpoIIaa-like"/>
    <property type="match status" value="1"/>
</dbReference>
<evidence type="ECO:0000313" key="2">
    <source>
        <dbReference type="EMBL" id="GLX81699.1"/>
    </source>
</evidence>
<dbReference type="PANTHER" id="PTHR35849">
    <property type="entry name" value="BLR2341 PROTEIN"/>
    <property type="match status" value="1"/>
</dbReference>
<dbReference type="EMBL" id="BSSU01000005">
    <property type="protein sequence ID" value="GLX81699.1"/>
    <property type="molecule type" value="Genomic_DNA"/>
</dbReference>
<comment type="caution">
    <text evidence="2">The sequence shown here is derived from an EMBL/GenBank/DDBJ whole genome shotgun (WGS) entry which is preliminary data.</text>
</comment>
<keyword evidence="3" id="KW-1185">Reference proteome</keyword>